<dbReference type="AlphaFoldDB" id="A0A6A6CQL9"/>
<proteinExistence type="predicted"/>
<evidence type="ECO:0000313" key="3">
    <source>
        <dbReference type="Proteomes" id="UP000799537"/>
    </source>
</evidence>
<organism evidence="2 3">
    <name type="scientific">Zasmidium cellare ATCC 36951</name>
    <dbReference type="NCBI Taxonomy" id="1080233"/>
    <lineage>
        <taxon>Eukaryota</taxon>
        <taxon>Fungi</taxon>
        <taxon>Dikarya</taxon>
        <taxon>Ascomycota</taxon>
        <taxon>Pezizomycotina</taxon>
        <taxon>Dothideomycetes</taxon>
        <taxon>Dothideomycetidae</taxon>
        <taxon>Mycosphaerellales</taxon>
        <taxon>Mycosphaerellaceae</taxon>
        <taxon>Zasmidium</taxon>
    </lineage>
</organism>
<keyword evidence="3" id="KW-1185">Reference proteome</keyword>
<dbReference type="Proteomes" id="UP000799537">
    <property type="component" value="Unassembled WGS sequence"/>
</dbReference>
<protein>
    <submittedName>
        <fullName evidence="2">Uncharacterized protein</fullName>
    </submittedName>
</protein>
<accession>A0A6A6CQL9</accession>
<dbReference type="RefSeq" id="XP_033670343.1">
    <property type="nucleotide sequence ID" value="XM_033812147.1"/>
</dbReference>
<evidence type="ECO:0000256" key="1">
    <source>
        <dbReference type="SAM" id="MobiDB-lite"/>
    </source>
</evidence>
<reference evidence="2" key="1">
    <citation type="journal article" date="2020" name="Stud. Mycol.">
        <title>101 Dothideomycetes genomes: a test case for predicting lifestyles and emergence of pathogens.</title>
        <authorList>
            <person name="Haridas S."/>
            <person name="Albert R."/>
            <person name="Binder M."/>
            <person name="Bloem J."/>
            <person name="Labutti K."/>
            <person name="Salamov A."/>
            <person name="Andreopoulos B."/>
            <person name="Baker S."/>
            <person name="Barry K."/>
            <person name="Bills G."/>
            <person name="Bluhm B."/>
            <person name="Cannon C."/>
            <person name="Castanera R."/>
            <person name="Culley D."/>
            <person name="Daum C."/>
            <person name="Ezra D."/>
            <person name="Gonzalez J."/>
            <person name="Henrissat B."/>
            <person name="Kuo A."/>
            <person name="Liang C."/>
            <person name="Lipzen A."/>
            <person name="Lutzoni F."/>
            <person name="Magnuson J."/>
            <person name="Mondo S."/>
            <person name="Nolan M."/>
            <person name="Ohm R."/>
            <person name="Pangilinan J."/>
            <person name="Park H.-J."/>
            <person name="Ramirez L."/>
            <person name="Alfaro M."/>
            <person name="Sun H."/>
            <person name="Tritt A."/>
            <person name="Yoshinaga Y."/>
            <person name="Zwiers L.-H."/>
            <person name="Turgeon B."/>
            <person name="Goodwin S."/>
            <person name="Spatafora J."/>
            <person name="Crous P."/>
            <person name="Grigoriev I."/>
        </authorList>
    </citation>
    <scope>NUCLEOTIDE SEQUENCE</scope>
    <source>
        <strain evidence="2">ATCC 36951</strain>
    </source>
</reference>
<evidence type="ECO:0000313" key="2">
    <source>
        <dbReference type="EMBL" id="KAF2169454.1"/>
    </source>
</evidence>
<dbReference type="GeneID" id="54565419"/>
<sequence length="139" mass="15580">MGNRGFGHRSKVRSVDLFTRKREAVRHTRKARGQNIDYSWAISDPSHFSLSAPTPKSITYYRRATPHVPTLRANNGYEDIGDRRLSSLVGVTGANESTTTAATAASISYCSRHSTRVETESKNFRNARSRDHGRRVDIS</sequence>
<feature type="region of interest" description="Disordered" evidence="1">
    <location>
        <begin position="120"/>
        <end position="139"/>
    </location>
</feature>
<gene>
    <name evidence="2" type="ORF">M409DRAFT_52692</name>
</gene>
<dbReference type="EMBL" id="ML993588">
    <property type="protein sequence ID" value="KAF2169454.1"/>
    <property type="molecule type" value="Genomic_DNA"/>
</dbReference>
<name>A0A6A6CQL9_ZASCE</name>